<reference evidence="24 25" key="1">
    <citation type="submission" date="2024-12" db="EMBL/GenBank/DDBJ databases">
        <title>The unique morphological basis and parallel evolutionary history of personate flowers in Penstemon.</title>
        <authorList>
            <person name="Depatie T.H."/>
            <person name="Wessinger C.A."/>
        </authorList>
    </citation>
    <scope>NUCLEOTIDE SEQUENCE [LARGE SCALE GENOMIC DNA]</scope>
    <source>
        <strain evidence="24">WTNN_2</strain>
        <tissue evidence="24">Leaf</tissue>
    </source>
</reference>
<evidence type="ECO:0000259" key="23">
    <source>
        <dbReference type="PROSITE" id="PS50026"/>
    </source>
</evidence>
<dbReference type="PROSITE" id="PS50011">
    <property type="entry name" value="PROTEIN_KINASE_DOM"/>
    <property type="match status" value="1"/>
</dbReference>
<dbReference type="PROSITE" id="PS00108">
    <property type="entry name" value="PROTEIN_KINASE_ST"/>
    <property type="match status" value="1"/>
</dbReference>
<feature type="binding site" evidence="20">
    <location>
        <position position="478"/>
    </location>
    <ligand>
        <name>ATP</name>
        <dbReference type="ChEBI" id="CHEBI:30616"/>
    </ligand>
</feature>
<keyword evidence="25" id="KW-1185">Reference proteome</keyword>
<keyword evidence="15" id="KW-0325">Glycoprotein</keyword>
<dbReference type="InterPro" id="IPR000719">
    <property type="entry name" value="Prot_kinase_dom"/>
</dbReference>
<comment type="catalytic activity">
    <reaction evidence="16">
        <text>L-seryl-[protein] + ATP = O-phospho-L-seryl-[protein] + ADP + H(+)</text>
        <dbReference type="Rhea" id="RHEA:17989"/>
        <dbReference type="Rhea" id="RHEA-COMP:9863"/>
        <dbReference type="Rhea" id="RHEA-COMP:11604"/>
        <dbReference type="ChEBI" id="CHEBI:15378"/>
        <dbReference type="ChEBI" id="CHEBI:29999"/>
        <dbReference type="ChEBI" id="CHEBI:30616"/>
        <dbReference type="ChEBI" id="CHEBI:83421"/>
        <dbReference type="ChEBI" id="CHEBI:456216"/>
    </reaction>
</comment>
<evidence type="ECO:0000256" key="18">
    <source>
        <dbReference type="ARBA" id="ARBA00058961"/>
    </source>
</evidence>
<evidence type="ECO:0000256" key="2">
    <source>
        <dbReference type="ARBA" id="ARBA00022527"/>
    </source>
</evidence>
<evidence type="ECO:0000313" key="24">
    <source>
        <dbReference type="EMBL" id="KAL3826136.1"/>
    </source>
</evidence>
<dbReference type="SMART" id="SM00179">
    <property type="entry name" value="EGF_CA"/>
    <property type="match status" value="1"/>
</dbReference>
<evidence type="ECO:0000256" key="12">
    <source>
        <dbReference type="ARBA" id="ARBA00022989"/>
    </source>
</evidence>
<accession>A0ABD3SP58</accession>
<evidence type="ECO:0000256" key="4">
    <source>
        <dbReference type="ARBA" id="ARBA00022553"/>
    </source>
</evidence>
<evidence type="ECO:0000256" key="10">
    <source>
        <dbReference type="ARBA" id="ARBA00022777"/>
    </source>
</evidence>
<organism evidence="24 25">
    <name type="scientific">Penstemon smallii</name>
    <dbReference type="NCBI Taxonomy" id="265156"/>
    <lineage>
        <taxon>Eukaryota</taxon>
        <taxon>Viridiplantae</taxon>
        <taxon>Streptophyta</taxon>
        <taxon>Embryophyta</taxon>
        <taxon>Tracheophyta</taxon>
        <taxon>Spermatophyta</taxon>
        <taxon>Magnoliopsida</taxon>
        <taxon>eudicotyledons</taxon>
        <taxon>Gunneridae</taxon>
        <taxon>Pentapetalae</taxon>
        <taxon>asterids</taxon>
        <taxon>lamiids</taxon>
        <taxon>Lamiales</taxon>
        <taxon>Plantaginaceae</taxon>
        <taxon>Cheloneae</taxon>
        <taxon>Penstemon</taxon>
    </lineage>
</organism>
<dbReference type="GO" id="GO:0016020">
    <property type="term" value="C:membrane"/>
    <property type="evidence" value="ECO:0007669"/>
    <property type="project" value="UniProtKB-SubCell"/>
</dbReference>
<dbReference type="FunFam" id="1.10.510.10:FF:000084">
    <property type="entry name" value="Wall-associated receptor kinase 2"/>
    <property type="match status" value="1"/>
</dbReference>
<keyword evidence="13 21" id="KW-0472">Membrane</keyword>
<dbReference type="Gene3D" id="3.30.200.20">
    <property type="entry name" value="Phosphorylase Kinase, domain 1"/>
    <property type="match status" value="1"/>
</dbReference>
<sequence length="786" mass="87513">MTLVMITITRNRLILLHVTRIIFFCGLILGAFAANNSSTTTNPVEDTTNILKGATVAKPGCPSQCGNLTVPYPFGIGRDCGFDEMYELDCITAKSNPPKAFIRGAQIYEISDSQIRVSNIMERKCFHKTESVMVKDSAWLEFTDPFSFSEVNKFTVIGYEINASFNGGLLGQNFTIDCLTKNCRNYGLVGYCCGKGCCQISVPKSMKFNSITIEGTAPSITDAMMGQPCIYAFLGDTTQLYFRGPSDISDGNFVDRIRSSVHVILDWAIGNLTCAQVQSTSKHYACKSKSYCVDSKTRWKGYRCTCNKGYEGNPYLDPGCTDIDECTDPSKNGCVQNACINTPGSFHCSCPHGYKGDGRRAGKGCIAPNSKFPVLSVALGIGFGSLALVISTTLIYFSNKKRRIIERREKFFRQNGGLLLKQQISSREGPMDSTKIFTAEELEKATDSYAEDRIIGRGGYGTVYKGILPDKSIVAIKKSKIMDESQTEQFINEVIILTQVHHRNVVRLLGCCLETEVPLLVYEYVSHGTLYEHIHNKGAALTWLSLDNRLRIASESAGALSYLHSAASKPVIHRDVKSANILLDEHYTAKIADFGASRLISIDQTEVTTMVQGTLGYLDPEYFHTSQLTEKSDVYSFGVVLAELLTGKKPIDMERSQHERNLTTCFLMHMQENRLLQILEPRVVNEGSVEKLQAIGELVKRCLKMNGEDRPTMKEVVMEIEGYRKLARQHPWDHECAGDHESMGLVNKTEYVDLYTVQIGNEDFSEQCSLTSDPSQLIFPHMNTLR</sequence>
<dbReference type="GO" id="GO:0005524">
    <property type="term" value="F:ATP binding"/>
    <property type="evidence" value="ECO:0007669"/>
    <property type="project" value="UniProtKB-UniRule"/>
</dbReference>
<dbReference type="SUPFAM" id="SSF56112">
    <property type="entry name" value="Protein kinase-like (PK-like)"/>
    <property type="match status" value="1"/>
</dbReference>
<gene>
    <name evidence="24" type="ORF">ACJIZ3_022165</name>
</gene>
<dbReference type="InterPro" id="IPR045274">
    <property type="entry name" value="WAK-like"/>
</dbReference>
<dbReference type="EMBL" id="JBJXBP010000006">
    <property type="protein sequence ID" value="KAL3826136.1"/>
    <property type="molecule type" value="Genomic_DNA"/>
</dbReference>
<dbReference type="PROSITE" id="PS01187">
    <property type="entry name" value="EGF_CA"/>
    <property type="match status" value="1"/>
</dbReference>
<dbReference type="PANTHER" id="PTHR27005:SF283">
    <property type="entry name" value="OS02G0633066 PROTEIN"/>
    <property type="match status" value="1"/>
</dbReference>
<dbReference type="InterPro" id="IPR000152">
    <property type="entry name" value="EGF-type_Asp/Asn_hydroxyl_site"/>
</dbReference>
<name>A0ABD3SP58_9LAMI</name>
<dbReference type="SMART" id="SM00181">
    <property type="entry name" value="EGF"/>
    <property type="match status" value="2"/>
</dbReference>
<evidence type="ECO:0000256" key="7">
    <source>
        <dbReference type="ARBA" id="ARBA00022729"/>
    </source>
</evidence>
<comment type="catalytic activity">
    <reaction evidence="17">
        <text>L-threonyl-[protein] + ATP = O-phospho-L-threonyl-[protein] + ADP + H(+)</text>
        <dbReference type="Rhea" id="RHEA:46608"/>
        <dbReference type="Rhea" id="RHEA-COMP:11060"/>
        <dbReference type="Rhea" id="RHEA-COMP:11605"/>
        <dbReference type="ChEBI" id="CHEBI:15378"/>
        <dbReference type="ChEBI" id="CHEBI:30013"/>
        <dbReference type="ChEBI" id="CHEBI:30616"/>
        <dbReference type="ChEBI" id="CHEBI:61977"/>
        <dbReference type="ChEBI" id="CHEBI:456216"/>
    </reaction>
</comment>
<comment type="subcellular location">
    <subcellularLocation>
        <location evidence="1">Membrane</location>
        <topology evidence="1">Single-pass type I membrane protein</topology>
    </subcellularLocation>
</comment>
<dbReference type="FunFam" id="3.30.200.20:FF:000043">
    <property type="entry name" value="Wall-associated receptor kinase 2"/>
    <property type="match status" value="1"/>
</dbReference>
<keyword evidence="12 21" id="KW-1133">Transmembrane helix</keyword>
<evidence type="ECO:0000256" key="13">
    <source>
        <dbReference type="ARBA" id="ARBA00023136"/>
    </source>
</evidence>
<keyword evidence="5" id="KW-0808">Transferase</keyword>
<comment type="caution">
    <text evidence="19">Lacks conserved residue(s) required for the propagation of feature annotation.</text>
</comment>
<evidence type="ECO:0000256" key="20">
    <source>
        <dbReference type="PROSITE-ProRule" id="PRU10141"/>
    </source>
</evidence>
<evidence type="ECO:0000259" key="22">
    <source>
        <dbReference type="PROSITE" id="PS50011"/>
    </source>
</evidence>
<keyword evidence="11 20" id="KW-0067">ATP-binding</keyword>
<dbReference type="InterPro" id="IPR049883">
    <property type="entry name" value="NOTCH1_EGF-like"/>
</dbReference>
<dbReference type="PANTHER" id="PTHR27005">
    <property type="entry name" value="WALL-ASSOCIATED RECEPTOR KINASE-LIKE 21"/>
    <property type="match status" value="1"/>
</dbReference>
<dbReference type="InterPro" id="IPR000742">
    <property type="entry name" value="EGF"/>
</dbReference>
<evidence type="ECO:0000256" key="1">
    <source>
        <dbReference type="ARBA" id="ARBA00004479"/>
    </source>
</evidence>
<dbReference type="InterPro" id="IPR011009">
    <property type="entry name" value="Kinase-like_dom_sf"/>
</dbReference>
<comment type="function">
    <text evidence="18">Serine/threonine-protein kinase that may function as a signaling receptor of extracellular matrix component. Binding to pectin may have significance in the control of cell expansion, morphogenesis and development.</text>
</comment>
<feature type="domain" description="Protein kinase" evidence="22">
    <location>
        <begin position="449"/>
        <end position="733"/>
    </location>
</feature>
<dbReference type="InterPro" id="IPR017441">
    <property type="entry name" value="Protein_kinase_ATP_BS"/>
</dbReference>
<keyword evidence="9 20" id="KW-0547">Nucleotide-binding</keyword>
<evidence type="ECO:0000256" key="9">
    <source>
        <dbReference type="ARBA" id="ARBA00022741"/>
    </source>
</evidence>
<comment type="caution">
    <text evidence="24">The sequence shown here is derived from an EMBL/GenBank/DDBJ whole genome shotgun (WGS) entry which is preliminary data.</text>
</comment>
<dbReference type="PROSITE" id="PS50026">
    <property type="entry name" value="EGF_3"/>
    <property type="match status" value="1"/>
</dbReference>
<dbReference type="FunFam" id="2.10.25.10:FF:000038">
    <property type="entry name" value="Fibrillin 2"/>
    <property type="match status" value="1"/>
</dbReference>
<dbReference type="PROSITE" id="PS00107">
    <property type="entry name" value="PROTEIN_KINASE_ATP"/>
    <property type="match status" value="1"/>
</dbReference>
<feature type="transmembrane region" description="Helical" evidence="21">
    <location>
        <begin position="12"/>
        <end position="34"/>
    </location>
</feature>
<dbReference type="AlphaFoldDB" id="A0ABD3SP58"/>
<dbReference type="Proteomes" id="UP001634393">
    <property type="component" value="Unassembled WGS sequence"/>
</dbReference>
<dbReference type="InterPro" id="IPR008271">
    <property type="entry name" value="Ser/Thr_kinase_AS"/>
</dbReference>
<evidence type="ECO:0000256" key="5">
    <source>
        <dbReference type="ARBA" id="ARBA00022679"/>
    </source>
</evidence>
<keyword evidence="6 21" id="KW-0812">Transmembrane</keyword>
<keyword evidence="4" id="KW-0597">Phosphoprotein</keyword>
<keyword evidence="8" id="KW-0677">Repeat</keyword>
<dbReference type="SUPFAM" id="SSF57196">
    <property type="entry name" value="EGF/Laminin"/>
    <property type="match status" value="1"/>
</dbReference>
<evidence type="ECO:0000256" key="3">
    <source>
        <dbReference type="ARBA" id="ARBA00022536"/>
    </source>
</evidence>
<feature type="transmembrane region" description="Helical" evidence="21">
    <location>
        <begin position="374"/>
        <end position="397"/>
    </location>
</feature>
<dbReference type="GO" id="GO:0004674">
    <property type="term" value="F:protein serine/threonine kinase activity"/>
    <property type="evidence" value="ECO:0007669"/>
    <property type="project" value="UniProtKB-KW"/>
</dbReference>
<keyword evidence="2" id="KW-0723">Serine/threonine-protein kinase</keyword>
<evidence type="ECO:0000256" key="6">
    <source>
        <dbReference type="ARBA" id="ARBA00022692"/>
    </source>
</evidence>
<dbReference type="SMART" id="SM00220">
    <property type="entry name" value="S_TKc"/>
    <property type="match status" value="1"/>
</dbReference>
<dbReference type="Pfam" id="PF07645">
    <property type="entry name" value="EGF_CA"/>
    <property type="match status" value="1"/>
</dbReference>
<feature type="domain" description="EGF-like" evidence="23">
    <location>
        <begin position="322"/>
        <end position="357"/>
    </location>
</feature>
<dbReference type="InterPro" id="IPR001881">
    <property type="entry name" value="EGF-like_Ca-bd_dom"/>
</dbReference>
<keyword evidence="14" id="KW-1015">Disulfide bond</keyword>
<evidence type="ECO:0000256" key="11">
    <source>
        <dbReference type="ARBA" id="ARBA00022840"/>
    </source>
</evidence>
<evidence type="ECO:0000256" key="8">
    <source>
        <dbReference type="ARBA" id="ARBA00022737"/>
    </source>
</evidence>
<dbReference type="InterPro" id="IPR025287">
    <property type="entry name" value="WAK_GUB"/>
</dbReference>
<dbReference type="CDD" id="cd14066">
    <property type="entry name" value="STKc_IRAK"/>
    <property type="match status" value="1"/>
</dbReference>
<evidence type="ECO:0000256" key="14">
    <source>
        <dbReference type="ARBA" id="ARBA00023157"/>
    </source>
</evidence>
<evidence type="ECO:0000256" key="17">
    <source>
        <dbReference type="ARBA" id="ARBA00047951"/>
    </source>
</evidence>
<keyword evidence="10" id="KW-0418">Kinase</keyword>
<protein>
    <submittedName>
        <fullName evidence="24">Uncharacterized protein</fullName>
    </submittedName>
</protein>
<dbReference type="Gene3D" id="2.90.20.10">
    <property type="entry name" value="Plasmodium vivax P25 domain"/>
    <property type="match status" value="1"/>
</dbReference>
<dbReference type="CDD" id="cd00054">
    <property type="entry name" value="EGF_CA"/>
    <property type="match status" value="1"/>
</dbReference>
<dbReference type="Gene3D" id="1.10.510.10">
    <property type="entry name" value="Transferase(Phosphotransferase) domain 1"/>
    <property type="match status" value="1"/>
</dbReference>
<evidence type="ECO:0000313" key="25">
    <source>
        <dbReference type="Proteomes" id="UP001634393"/>
    </source>
</evidence>
<keyword evidence="7" id="KW-0732">Signal</keyword>
<evidence type="ECO:0000256" key="15">
    <source>
        <dbReference type="ARBA" id="ARBA00023180"/>
    </source>
</evidence>
<proteinExistence type="predicted"/>
<dbReference type="InterPro" id="IPR018097">
    <property type="entry name" value="EGF_Ca-bd_CS"/>
</dbReference>
<dbReference type="PROSITE" id="PS00010">
    <property type="entry name" value="ASX_HYDROXYL"/>
    <property type="match status" value="1"/>
</dbReference>
<dbReference type="Pfam" id="PF00069">
    <property type="entry name" value="Pkinase"/>
    <property type="match status" value="1"/>
</dbReference>
<evidence type="ECO:0000256" key="21">
    <source>
        <dbReference type="SAM" id="Phobius"/>
    </source>
</evidence>
<evidence type="ECO:0000256" key="16">
    <source>
        <dbReference type="ARBA" id="ARBA00047558"/>
    </source>
</evidence>
<keyword evidence="3 19" id="KW-0245">EGF-like domain</keyword>
<evidence type="ECO:0000256" key="19">
    <source>
        <dbReference type="PROSITE-ProRule" id="PRU00076"/>
    </source>
</evidence>
<dbReference type="Pfam" id="PF13947">
    <property type="entry name" value="GUB_WAK_bind"/>
    <property type="match status" value="1"/>
</dbReference>